<proteinExistence type="predicted"/>
<reference evidence="1" key="1">
    <citation type="journal article" date="2014" name="Front. Microbiol.">
        <title>High frequency of phylogenetically diverse reductive dehalogenase-homologous genes in deep subseafloor sedimentary metagenomes.</title>
        <authorList>
            <person name="Kawai M."/>
            <person name="Futagami T."/>
            <person name="Toyoda A."/>
            <person name="Takaki Y."/>
            <person name="Nishi S."/>
            <person name="Hori S."/>
            <person name="Arai W."/>
            <person name="Tsubouchi T."/>
            <person name="Morono Y."/>
            <person name="Uchiyama I."/>
            <person name="Ito T."/>
            <person name="Fujiyama A."/>
            <person name="Inagaki F."/>
            <person name="Takami H."/>
        </authorList>
    </citation>
    <scope>NUCLEOTIDE SEQUENCE</scope>
    <source>
        <strain evidence="1">Expedition CK06-06</strain>
    </source>
</reference>
<accession>X1SVS2</accession>
<evidence type="ECO:0000313" key="1">
    <source>
        <dbReference type="EMBL" id="GAI83236.1"/>
    </source>
</evidence>
<organism evidence="1">
    <name type="scientific">marine sediment metagenome</name>
    <dbReference type="NCBI Taxonomy" id="412755"/>
    <lineage>
        <taxon>unclassified sequences</taxon>
        <taxon>metagenomes</taxon>
        <taxon>ecological metagenomes</taxon>
    </lineage>
</organism>
<gene>
    <name evidence="1" type="ORF">S12H4_21429</name>
</gene>
<dbReference type="AlphaFoldDB" id="X1SVS2"/>
<name>X1SVS2_9ZZZZ</name>
<dbReference type="EMBL" id="BARW01011020">
    <property type="protein sequence ID" value="GAI83236.1"/>
    <property type="molecule type" value="Genomic_DNA"/>
</dbReference>
<protein>
    <submittedName>
        <fullName evidence="1">Uncharacterized protein</fullName>
    </submittedName>
</protein>
<comment type="caution">
    <text evidence="1">The sequence shown here is derived from an EMBL/GenBank/DDBJ whole genome shotgun (WGS) entry which is preliminary data.</text>
</comment>
<sequence>MTEWYWPRYAVKVEVVEIMGTGKCPGRLKVGDSWVWKWNVPEGMCPWLAFSFSFFENLYETYHCFAYYQGEDRNIVTEAIIIPHSTVYTSLRNVIAT</sequence>